<gene>
    <name evidence="2" type="ORF">BDZ90DRAFT_171770</name>
</gene>
<feature type="region of interest" description="Disordered" evidence="1">
    <location>
        <begin position="1"/>
        <end position="53"/>
    </location>
</feature>
<accession>A0A316UTY4</accession>
<dbReference type="GeneID" id="37025522"/>
<feature type="compositionally biased region" description="Acidic residues" evidence="1">
    <location>
        <begin position="143"/>
        <end position="172"/>
    </location>
</feature>
<proteinExistence type="predicted"/>
<feature type="compositionally biased region" description="Polar residues" evidence="1">
    <location>
        <begin position="26"/>
        <end position="37"/>
    </location>
</feature>
<name>A0A316UTY4_9BASI</name>
<dbReference type="AlphaFoldDB" id="A0A316UTY4"/>
<sequence length="277" mass="30977">MANRAPSSSKGGKQGVMDSAVRRPATRSTSKLTTSALSRDAIQPSSSSSAPPWTPDEDALIIGWIIRYCNVEEYQMKIAGWYRYYSSVWGVERTPQRSHIEIAERAKRLQRERDSYNLSVLPPTRYWQQKSFRESRQGPLWGDVDETDSSAEDEEDEDGDGDGADSDEGESEAEIHDHDSEDEGSDGKALSGDAVVEPRADMKPRPTQVIELDEDEGDDKADKQQKQHRDGSVDVGKGKRKAKIQVQGECKRLRVQRHSNGSNTITYSGRGKLRISF</sequence>
<protein>
    <submittedName>
        <fullName evidence="2">Uncharacterized protein</fullName>
    </submittedName>
</protein>
<organism evidence="2 3">
    <name type="scientific">Jaminaea rosea</name>
    <dbReference type="NCBI Taxonomy" id="1569628"/>
    <lineage>
        <taxon>Eukaryota</taxon>
        <taxon>Fungi</taxon>
        <taxon>Dikarya</taxon>
        <taxon>Basidiomycota</taxon>
        <taxon>Ustilaginomycotina</taxon>
        <taxon>Exobasidiomycetes</taxon>
        <taxon>Microstromatales</taxon>
        <taxon>Microstromatales incertae sedis</taxon>
        <taxon>Jaminaea</taxon>
    </lineage>
</organism>
<feature type="region of interest" description="Disordered" evidence="1">
    <location>
        <begin position="131"/>
        <end position="246"/>
    </location>
</feature>
<dbReference type="EMBL" id="KZ819667">
    <property type="protein sequence ID" value="PWN27781.1"/>
    <property type="molecule type" value="Genomic_DNA"/>
</dbReference>
<evidence type="ECO:0000313" key="2">
    <source>
        <dbReference type="EMBL" id="PWN27781.1"/>
    </source>
</evidence>
<dbReference type="RefSeq" id="XP_025362393.1">
    <property type="nucleotide sequence ID" value="XM_025503699.1"/>
</dbReference>
<feature type="compositionally biased region" description="Polar residues" evidence="1">
    <location>
        <begin position="1"/>
        <end position="11"/>
    </location>
</feature>
<evidence type="ECO:0000256" key="1">
    <source>
        <dbReference type="SAM" id="MobiDB-lite"/>
    </source>
</evidence>
<evidence type="ECO:0000313" key="3">
    <source>
        <dbReference type="Proteomes" id="UP000245884"/>
    </source>
</evidence>
<keyword evidence="3" id="KW-1185">Reference proteome</keyword>
<feature type="compositionally biased region" description="Basic and acidic residues" evidence="1">
    <location>
        <begin position="220"/>
        <end position="232"/>
    </location>
</feature>
<dbReference type="Proteomes" id="UP000245884">
    <property type="component" value="Unassembled WGS sequence"/>
</dbReference>
<reference evidence="2 3" key="1">
    <citation type="journal article" date="2018" name="Mol. Biol. Evol.">
        <title>Broad Genomic Sampling Reveals a Smut Pathogenic Ancestry of the Fungal Clade Ustilaginomycotina.</title>
        <authorList>
            <person name="Kijpornyongpan T."/>
            <person name="Mondo S.J."/>
            <person name="Barry K."/>
            <person name="Sandor L."/>
            <person name="Lee J."/>
            <person name="Lipzen A."/>
            <person name="Pangilinan J."/>
            <person name="LaButti K."/>
            <person name="Hainaut M."/>
            <person name="Henrissat B."/>
            <person name="Grigoriev I.V."/>
            <person name="Spatafora J.W."/>
            <person name="Aime M.C."/>
        </authorList>
    </citation>
    <scope>NUCLEOTIDE SEQUENCE [LARGE SCALE GENOMIC DNA]</scope>
    <source>
        <strain evidence="2 3">MCA 5214</strain>
    </source>
</reference>